<dbReference type="GO" id="GO:0030368">
    <property type="term" value="F:interleukin-17 receptor activity"/>
    <property type="evidence" value="ECO:0007669"/>
    <property type="project" value="InterPro"/>
</dbReference>
<feature type="domain" description="SEFIR" evidence="13">
    <location>
        <begin position="493"/>
        <end position="630"/>
    </location>
</feature>
<dbReference type="FunFam" id="3.40.50.11530:FF:000006">
    <property type="entry name" value="interleukin-17 receptor E isoform X2"/>
    <property type="match status" value="1"/>
</dbReference>
<keyword evidence="14" id="KW-1185">Reference proteome</keyword>
<dbReference type="OrthoDB" id="9894203at2759"/>
<dbReference type="RefSeq" id="XP_035886732.1">
    <property type="nucleotide sequence ID" value="XM_036030839.1"/>
</dbReference>
<keyword evidence="3 11" id="KW-0812">Transmembrane</keyword>
<protein>
    <recommendedName>
        <fullName evidence="10">Interleukin-17 receptor E</fullName>
    </recommendedName>
</protein>
<dbReference type="FunCoup" id="A0A7E6E6U8">
    <property type="interactions" value="101"/>
</dbReference>
<comment type="subcellular location">
    <subcellularLocation>
        <location evidence="1">Cell membrane</location>
        <topology evidence="1">Single-pass type I membrane protein</topology>
    </subcellularLocation>
</comment>
<keyword evidence="7 15" id="KW-0675">Receptor</keyword>
<dbReference type="KEGG" id="pdic:114502091"/>
<dbReference type="Gene3D" id="3.40.50.11530">
    <property type="match status" value="1"/>
</dbReference>
<evidence type="ECO:0000256" key="6">
    <source>
        <dbReference type="ARBA" id="ARBA00023136"/>
    </source>
</evidence>
<evidence type="ECO:0000256" key="9">
    <source>
        <dbReference type="ARBA" id="ARBA00023198"/>
    </source>
</evidence>
<evidence type="ECO:0000259" key="13">
    <source>
        <dbReference type="PROSITE" id="PS51534"/>
    </source>
</evidence>
<evidence type="ECO:0000256" key="5">
    <source>
        <dbReference type="ARBA" id="ARBA00022989"/>
    </source>
</evidence>
<evidence type="ECO:0000256" key="2">
    <source>
        <dbReference type="ARBA" id="ARBA00022475"/>
    </source>
</evidence>
<dbReference type="GO" id="GO:0005886">
    <property type="term" value="C:plasma membrane"/>
    <property type="evidence" value="ECO:0007669"/>
    <property type="project" value="UniProtKB-SubCell"/>
</dbReference>
<dbReference type="PANTHER" id="PTHR15583">
    <property type="entry name" value="INTERLEUKIN-17 RECEPTOR"/>
    <property type="match status" value="1"/>
</dbReference>
<dbReference type="GO" id="GO:0006954">
    <property type="term" value="P:inflammatory response"/>
    <property type="evidence" value="ECO:0007669"/>
    <property type="project" value="UniProtKB-KW"/>
</dbReference>
<dbReference type="InterPro" id="IPR013568">
    <property type="entry name" value="SEFIR_dom"/>
</dbReference>
<keyword evidence="4 12" id="KW-0732">Signal</keyword>
<dbReference type="Pfam" id="PF15037">
    <property type="entry name" value="IL17_R_N"/>
    <property type="match status" value="2"/>
</dbReference>
<name>A0A7E6E6U8_9CHIR</name>
<evidence type="ECO:0000313" key="15">
    <source>
        <dbReference type="RefSeq" id="XP_035886732.1"/>
    </source>
</evidence>
<sequence length="674" mass="75776">MGHRRLAALLLPLHLLLTGLSTSAGIGCPCLPHWNTRCLLAVHMVRCHCQDDSFTERSAHIPCHTQFATPISPKPRGPWLWSCPCCLCLHPVSALSGLRWGWFHRLVQKSKKPYMFQFCRRHKMPASAQRKLLSRYCLSEKGHHISVTSQDISHKKLRFKRTQPSDPEAVEVLLRRDSQKHKGPEFYFDLLPEARVIRVSIPPGPEVNVRLCHQWALECEELNSPFDAQETVSWGRTVDLPYEFLQPCLCIEASYLQEDTVRRRKCPFQSWPEAYGPDFWKSVKFTDYSQHSQMVMALTLHCPLKLEASLCQRQGWHILCEDLPNATARESEGRYVLEKVDLHPQLCFKFSFGNSSHVECPRQTAAPSWNVSIDTQAQQLILHFSTRIHATFSAAWSHPDLGQDGLVPPVYSISQTQGSGPVTLDLIIPFLRPGGCILVWRSDVQFAWKRLLCPDVSHRRLGLLILALLALTTLLGVVLVLTLWRPLSGPGPAQPVLLLHAADSEAQRRLVGALAELLRATLGGGRDVIVDLWEGTRMARLGPLPWLWAARAQVMRERGTVLLLWSSACSSPTCGPDPHTSPLCGLLRTAPRPLLLLAYFSSLCTKGDIPPPLRALPRYRLLRDLPRLLRALGAAGPSTQATGWGRLGARQCLRSRLELCRRLEREAATLAHQT</sequence>
<feature type="chain" id="PRO_5028952147" description="Interleukin-17 receptor E" evidence="12">
    <location>
        <begin position="24"/>
        <end position="674"/>
    </location>
</feature>
<gene>
    <name evidence="15" type="primary">IL17RE</name>
</gene>
<keyword evidence="5 11" id="KW-1133">Transmembrane helix</keyword>
<dbReference type="GeneID" id="114502091"/>
<dbReference type="InterPro" id="IPR027841">
    <property type="entry name" value="IL-17_rcpt_C/E_N"/>
</dbReference>
<proteinExistence type="predicted"/>
<evidence type="ECO:0000256" key="12">
    <source>
        <dbReference type="SAM" id="SignalP"/>
    </source>
</evidence>
<feature type="transmembrane region" description="Helical" evidence="11">
    <location>
        <begin position="461"/>
        <end position="484"/>
    </location>
</feature>
<organism evidence="14 15">
    <name type="scientific">Phyllostomus discolor</name>
    <name type="common">pale spear-nosed bat</name>
    <dbReference type="NCBI Taxonomy" id="89673"/>
    <lineage>
        <taxon>Eukaryota</taxon>
        <taxon>Metazoa</taxon>
        <taxon>Chordata</taxon>
        <taxon>Craniata</taxon>
        <taxon>Vertebrata</taxon>
        <taxon>Euteleostomi</taxon>
        <taxon>Mammalia</taxon>
        <taxon>Eutheria</taxon>
        <taxon>Laurasiatheria</taxon>
        <taxon>Chiroptera</taxon>
        <taxon>Yangochiroptera</taxon>
        <taxon>Phyllostomidae</taxon>
        <taxon>Phyllostominae</taxon>
        <taxon>Phyllostomus</taxon>
    </lineage>
</organism>
<evidence type="ECO:0000256" key="11">
    <source>
        <dbReference type="SAM" id="Phobius"/>
    </source>
</evidence>
<evidence type="ECO:0000256" key="1">
    <source>
        <dbReference type="ARBA" id="ARBA00004251"/>
    </source>
</evidence>
<dbReference type="Proteomes" id="UP000504628">
    <property type="component" value="Chromosome 7"/>
</dbReference>
<dbReference type="PANTHER" id="PTHR15583:SF5">
    <property type="entry name" value="INTERLEUKIN-17 RECEPTOR E"/>
    <property type="match status" value="1"/>
</dbReference>
<dbReference type="Pfam" id="PF08357">
    <property type="entry name" value="SEFIR"/>
    <property type="match status" value="1"/>
</dbReference>
<keyword evidence="2" id="KW-1003">Cell membrane</keyword>
<evidence type="ECO:0000256" key="4">
    <source>
        <dbReference type="ARBA" id="ARBA00022729"/>
    </source>
</evidence>
<keyword evidence="8" id="KW-0325">Glycoprotein</keyword>
<dbReference type="PROSITE" id="PS51257">
    <property type="entry name" value="PROKAR_LIPOPROTEIN"/>
    <property type="match status" value="1"/>
</dbReference>
<keyword evidence="9" id="KW-0395">Inflammatory response</keyword>
<keyword evidence="6 11" id="KW-0472">Membrane</keyword>
<feature type="signal peptide" evidence="12">
    <location>
        <begin position="1"/>
        <end position="23"/>
    </location>
</feature>
<dbReference type="InParanoid" id="A0A7E6E6U8"/>
<evidence type="ECO:0000256" key="10">
    <source>
        <dbReference type="ARBA" id="ARBA00069303"/>
    </source>
</evidence>
<dbReference type="PROSITE" id="PS51534">
    <property type="entry name" value="SEFIR"/>
    <property type="match status" value="1"/>
</dbReference>
<evidence type="ECO:0000256" key="3">
    <source>
        <dbReference type="ARBA" id="ARBA00022692"/>
    </source>
</evidence>
<evidence type="ECO:0000313" key="14">
    <source>
        <dbReference type="Proteomes" id="UP000504628"/>
    </source>
</evidence>
<reference evidence="15" key="1">
    <citation type="submission" date="2025-08" db="UniProtKB">
        <authorList>
            <consortium name="RefSeq"/>
        </authorList>
    </citation>
    <scope>IDENTIFICATION</scope>
    <source>
        <tissue evidence="15">Muscle</tissue>
    </source>
</reference>
<evidence type="ECO:0000256" key="8">
    <source>
        <dbReference type="ARBA" id="ARBA00023180"/>
    </source>
</evidence>
<dbReference type="AlphaFoldDB" id="A0A7E6E6U8"/>
<dbReference type="InterPro" id="IPR039465">
    <property type="entry name" value="IL-17_rcpt-like"/>
</dbReference>
<dbReference type="CTD" id="132014"/>
<evidence type="ECO:0000256" key="7">
    <source>
        <dbReference type="ARBA" id="ARBA00023170"/>
    </source>
</evidence>
<accession>A0A7E6E6U8</accession>